<evidence type="ECO:0000313" key="2">
    <source>
        <dbReference type="Proteomes" id="UP001146120"/>
    </source>
</evidence>
<reference evidence="1" key="1">
    <citation type="submission" date="2022-11" db="EMBL/GenBank/DDBJ databases">
        <authorList>
            <person name="Morgan W.R."/>
            <person name="Tartar A."/>
        </authorList>
    </citation>
    <scope>NUCLEOTIDE SEQUENCE</scope>
    <source>
        <strain evidence="1">ARSEF 373</strain>
    </source>
</reference>
<comment type="caution">
    <text evidence="1">The sequence shown here is derived from an EMBL/GenBank/DDBJ whole genome shotgun (WGS) entry which is preliminary data.</text>
</comment>
<organism evidence="1 2">
    <name type="scientific">Lagenidium giganteum</name>
    <dbReference type="NCBI Taxonomy" id="4803"/>
    <lineage>
        <taxon>Eukaryota</taxon>
        <taxon>Sar</taxon>
        <taxon>Stramenopiles</taxon>
        <taxon>Oomycota</taxon>
        <taxon>Peronosporomycetes</taxon>
        <taxon>Pythiales</taxon>
        <taxon>Pythiaceae</taxon>
    </lineage>
</organism>
<reference evidence="1" key="2">
    <citation type="journal article" date="2023" name="Microbiol Resour">
        <title>Decontamination and Annotation of the Draft Genome Sequence of the Oomycete Lagenidium giganteum ARSEF 373.</title>
        <authorList>
            <person name="Morgan W.R."/>
            <person name="Tartar A."/>
        </authorList>
    </citation>
    <scope>NUCLEOTIDE SEQUENCE</scope>
    <source>
        <strain evidence="1">ARSEF 373</strain>
    </source>
</reference>
<keyword evidence="2" id="KW-1185">Reference proteome</keyword>
<accession>A0AAV2YZQ3</accession>
<proteinExistence type="predicted"/>
<gene>
    <name evidence="1" type="ORF">N0F65_006410</name>
</gene>
<dbReference type="AlphaFoldDB" id="A0AAV2YZQ3"/>
<protein>
    <submittedName>
        <fullName evidence="1">Uncharacterized protein</fullName>
    </submittedName>
</protein>
<name>A0AAV2YZQ3_9STRA</name>
<evidence type="ECO:0000313" key="1">
    <source>
        <dbReference type="EMBL" id="DBA00506.1"/>
    </source>
</evidence>
<dbReference type="EMBL" id="DAKRPA010000062">
    <property type="protein sequence ID" value="DBA00506.1"/>
    <property type="molecule type" value="Genomic_DNA"/>
</dbReference>
<dbReference type="Proteomes" id="UP001146120">
    <property type="component" value="Unassembled WGS sequence"/>
</dbReference>
<sequence>MMSLFRSITAFLVSCRLDRGNYSYATGQKSSRCATTTSLAAADASAVGGSNVTR</sequence>